<dbReference type="GO" id="GO:0005634">
    <property type="term" value="C:nucleus"/>
    <property type="evidence" value="ECO:0007669"/>
    <property type="project" value="UniProtKB-SubCell"/>
</dbReference>
<evidence type="ECO:0000259" key="4">
    <source>
        <dbReference type="Pfam" id="PF08652"/>
    </source>
</evidence>
<feature type="domain" description="RAI1-like" evidence="4">
    <location>
        <begin position="31"/>
        <end position="396"/>
    </location>
</feature>
<comment type="similarity">
    <text evidence="1 2">Belongs to the DXO/Dom3Z family.</text>
</comment>
<sequence length="405" mass="44848">MNSSEHGEFCVKSWLAKDWGDPARPFSVLRPQQVGCWTKESAKSASQAGEYLYGSKTGLMHYASPQLPQDLNQGYPEAFERKPEDEGAPVETIIRGAMHPSTLANIDGLQQHPQQEHLKEHCARSLIQGADVVTFRNNLNKICGTPLSPRDGWVVEACMHDGTLFLEISKSEQASFPDADRFNYYGYKFESLCTSAPLQDSGTDTDGKPAPPTTSGGHPIVDATSEFAILVKVKLGQQSVLMAAEVDCVDPAAQSVATGSTSSGGPHATHMEPYLELKTYKIPDHPGQLRTLYAHKYPKWWLQSFLAGVPELILGGRDSQGFLTEVQRIPVKTLPSAAQKAGHKWDAWKLLRFGEDALGWMQSVGRLYPGEALRFEYKPDQGCISWSRQREHNTLAQRLRQILPD</sequence>
<protein>
    <recommendedName>
        <fullName evidence="2">Decapping nuclease</fullName>
        <ecNumber evidence="2">3.6.1.-</ecNumber>
    </recommendedName>
</protein>
<dbReference type="InterPro" id="IPR013961">
    <property type="entry name" value="RAI1"/>
</dbReference>
<dbReference type="GO" id="GO:0034353">
    <property type="term" value="F:mRNA 5'-diphosphatase activity"/>
    <property type="evidence" value="ECO:0007669"/>
    <property type="project" value="TreeGrafter"/>
</dbReference>
<dbReference type="PANTHER" id="PTHR12395:SF9">
    <property type="entry name" value="DECAPPING AND EXORIBONUCLEASE PROTEIN"/>
    <property type="match status" value="1"/>
</dbReference>
<dbReference type="GO" id="GO:0000956">
    <property type="term" value="P:nuclear-transcribed mRNA catabolic process"/>
    <property type="evidence" value="ECO:0007669"/>
    <property type="project" value="TreeGrafter"/>
</dbReference>
<dbReference type="EC" id="3.6.1.-" evidence="2"/>
<evidence type="ECO:0000313" key="5">
    <source>
        <dbReference type="EMBL" id="CAE0505614.1"/>
    </source>
</evidence>
<evidence type="ECO:0000256" key="3">
    <source>
        <dbReference type="SAM" id="MobiDB-lite"/>
    </source>
</evidence>
<dbReference type="GO" id="GO:0005829">
    <property type="term" value="C:cytosol"/>
    <property type="evidence" value="ECO:0007669"/>
    <property type="project" value="TreeGrafter"/>
</dbReference>
<comment type="subcellular location">
    <subcellularLocation>
        <location evidence="2">Nucleus</location>
    </subcellularLocation>
</comment>
<comment type="cofactor">
    <cofactor evidence="2">
        <name>a divalent metal cation</name>
        <dbReference type="ChEBI" id="CHEBI:60240"/>
    </cofactor>
</comment>
<feature type="region of interest" description="Disordered" evidence="3">
    <location>
        <begin position="198"/>
        <end position="217"/>
    </location>
</feature>
<name>A0A7S3R864_DUNTE</name>
<dbReference type="PANTHER" id="PTHR12395">
    <property type="entry name" value="DOM-3 RELATED"/>
    <property type="match status" value="1"/>
</dbReference>
<organism evidence="5">
    <name type="scientific">Dunaliella tertiolecta</name>
    <name type="common">Green alga</name>
    <dbReference type="NCBI Taxonomy" id="3047"/>
    <lineage>
        <taxon>Eukaryota</taxon>
        <taxon>Viridiplantae</taxon>
        <taxon>Chlorophyta</taxon>
        <taxon>core chlorophytes</taxon>
        <taxon>Chlorophyceae</taxon>
        <taxon>CS clade</taxon>
        <taxon>Chlamydomonadales</taxon>
        <taxon>Dunaliellaceae</taxon>
        <taxon>Dunaliella</taxon>
    </lineage>
</organism>
<dbReference type="GO" id="GO:0004518">
    <property type="term" value="F:nuclease activity"/>
    <property type="evidence" value="ECO:0007669"/>
    <property type="project" value="UniProtKB-KW"/>
</dbReference>
<keyword evidence="2" id="KW-0539">Nucleus</keyword>
<accession>A0A7S3R864</accession>
<dbReference type="Pfam" id="PF08652">
    <property type="entry name" value="RAI1"/>
    <property type="match status" value="1"/>
</dbReference>
<proteinExistence type="inferred from homology"/>
<reference evidence="5" key="1">
    <citation type="submission" date="2021-01" db="EMBL/GenBank/DDBJ databases">
        <authorList>
            <person name="Corre E."/>
            <person name="Pelletier E."/>
            <person name="Niang G."/>
            <person name="Scheremetjew M."/>
            <person name="Finn R."/>
            <person name="Kale V."/>
            <person name="Holt S."/>
            <person name="Cochrane G."/>
            <person name="Meng A."/>
            <person name="Brown T."/>
            <person name="Cohen L."/>
        </authorList>
    </citation>
    <scope>NUCLEOTIDE SEQUENCE</scope>
    <source>
        <strain evidence="5">CCMP1320</strain>
    </source>
</reference>
<keyword evidence="2" id="KW-0547">Nucleotide-binding</keyword>
<evidence type="ECO:0000256" key="1">
    <source>
        <dbReference type="ARBA" id="ARBA00006562"/>
    </source>
</evidence>
<keyword evidence="2" id="KW-0378">Hydrolase</keyword>
<gene>
    <name evidence="5" type="ORF">DTER00134_LOCUS20687</name>
</gene>
<dbReference type="AlphaFoldDB" id="A0A7S3R864"/>
<keyword evidence="2" id="KW-0540">Nuclease</keyword>
<dbReference type="EMBL" id="HBIP01033926">
    <property type="protein sequence ID" value="CAE0505614.1"/>
    <property type="molecule type" value="Transcribed_RNA"/>
</dbReference>
<evidence type="ECO:0000256" key="2">
    <source>
        <dbReference type="RuleBase" id="RU367113"/>
    </source>
</evidence>
<comment type="function">
    <text evidence="2">Decapping enzyme for NAD-capped RNAs: specifically hydrolyzes the nicotinamide adenine dinucleotide (NAD) cap from a subset of RNAs by removing the entire NAD moiety from the 5'-end of an NAD-capped RNA.</text>
</comment>
<keyword evidence="2" id="KW-0479">Metal-binding</keyword>
<dbReference type="GO" id="GO:0003723">
    <property type="term" value="F:RNA binding"/>
    <property type="evidence" value="ECO:0007669"/>
    <property type="project" value="UniProtKB-KW"/>
</dbReference>
<dbReference type="InterPro" id="IPR039039">
    <property type="entry name" value="RAI1-like_fam"/>
</dbReference>
<dbReference type="GO" id="GO:0046872">
    <property type="term" value="F:metal ion binding"/>
    <property type="evidence" value="ECO:0007669"/>
    <property type="project" value="UniProtKB-KW"/>
</dbReference>
<keyword evidence="2" id="KW-0694">RNA-binding</keyword>
<dbReference type="GO" id="GO:0000166">
    <property type="term" value="F:nucleotide binding"/>
    <property type="evidence" value="ECO:0007669"/>
    <property type="project" value="UniProtKB-KW"/>
</dbReference>
<dbReference type="GO" id="GO:0110155">
    <property type="term" value="P:NAD-cap decapping"/>
    <property type="evidence" value="ECO:0007669"/>
    <property type="project" value="TreeGrafter"/>
</dbReference>